<keyword evidence="4" id="KW-1185">Reference proteome</keyword>
<dbReference type="GO" id="GO:0016491">
    <property type="term" value="F:oxidoreductase activity"/>
    <property type="evidence" value="ECO:0007669"/>
    <property type="project" value="InterPro"/>
</dbReference>
<sequence>MKAWLLLASALFTTTTATAAMAADRPPAALQPVLQAAEGRPVYVDFWASWCVPCALSFPWLNSVLHRYGGELVVVGVNVDEKRSDADRFLMRHPAEFELMFDPAGEIAAHYRLQGMPSALLLSANGEVLWQHSGFRKDEIPDYEAAILSAVQ</sequence>
<dbReference type="InterPro" id="IPR013740">
    <property type="entry name" value="Redoxin"/>
</dbReference>
<feature type="domain" description="Thioredoxin" evidence="2">
    <location>
        <begin position="14"/>
        <end position="152"/>
    </location>
</feature>
<evidence type="ECO:0000313" key="3">
    <source>
        <dbReference type="EMBL" id="PXV70628.1"/>
    </source>
</evidence>
<dbReference type="GO" id="GO:0016853">
    <property type="term" value="F:isomerase activity"/>
    <property type="evidence" value="ECO:0007669"/>
    <property type="project" value="UniProtKB-KW"/>
</dbReference>
<dbReference type="Gene3D" id="3.40.30.10">
    <property type="entry name" value="Glutaredoxin"/>
    <property type="match status" value="1"/>
</dbReference>
<organism evidence="3 4">
    <name type="scientific">Sinimarinibacterium flocculans</name>
    <dbReference type="NCBI Taxonomy" id="985250"/>
    <lineage>
        <taxon>Bacteria</taxon>
        <taxon>Pseudomonadati</taxon>
        <taxon>Pseudomonadota</taxon>
        <taxon>Gammaproteobacteria</taxon>
        <taxon>Nevskiales</taxon>
        <taxon>Nevskiaceae</taxon>
        <taxon>Sinimarinibacterium</taxon>
    </lineage>
</organism>
<feature type="chain" id="PRO_5016345342" evidence="1">
    <location>
        <begin position="23"/>
        <end position="152"/>
    </location>
</feature>
<feature type="signal peptide" evidence="1">
    <location>
        <begin position="1"/>
        <end position="22"/>
    </location>
</feature>
<evidence type="ECO:0000259" key="2">
    <source>
        <dbReference type="PROSITE" id="PS51352"/>
    </source>
</evidence>
<gene>
    <name evidence="3" type="ORF">C8D93_102487</name>
</gene>
<comment type="caution">
    <text evidence="3">The sequence shown here is derived from an EMBL/GenBank/DDBJ whole genome shotgun (WGS) entry which is preliminary data.</text>
</comment>
<dbReference type="EMBL" id="QICN01000002">
    <property type="protein sequence ID" value="PXV70628.1"/>
    <property type="molecule type" value="Genomic_DNA"/>
</dbReference>
<dbReference type="InterPro" id="IPR050553">
    <property type="entry name" value="Thioredoxin_ResA/DsbE_sf"/>
</dbReference>
<evidence type="ECO:0000256" key="1">
    <source>
        <dbReference type="SAM" id="SignalP"/>
    </source>
</evidence>
<keyword evidence="1" id="KW-0732">Signal</keyword>
<dbReference type="Pfam" id="PF08534">
    <property type="entry name" value="Redoxin"/>
    <property type="match status" value="1"/>
</dbReference>
<protein>
    <submittedName>
        <fullName evidence="3">Thiol-disulfide isomerase/thioredoxin</fullName>
    </submittedName>
</protein>
<dbReference type="Proteomes" id="UP000248330">
    <property type="component" value="Unassembled WGS sequence"/>
</dbReference>
<accession>A0A318EJ28</accession>
<name>A0A318EJ28_9GAMM</name>
<dbReference type="AlphaFoldDB" id="A0A318EJ28"/>
<reference evidence="3 4" key="1">
    <citation type="submission" date="2018-04" db="EMBL/GenBank/DDBJ databases">
        <title>Genomic Encyclopedia of Type Strains, Phase IV (KMG-IV): sequencing the most valuable type-strain genomes for metagenomic binning, comparative biology and taxonomic classification.</title>
        <authorList>
            <person name="Goeker M."/>
        </authorList>
    </citation>
    <scope>NUCLEOTIDE SEQUENCE [LARGE SCALE GENOMIC DNA]</scope>
    <source>
        <strain evidence="3 4">DSM 104150</strain>
    </source>
</reference>
<keyword evidence="3" id="KW-0413">Isomerase</keyword>
<dbReference type="SUPFAM" id="SSF52833">
    <property type="entry name" value="Thioredoxin-like"/>
    <property type="match status" value="1"/>
</dbReference>
<dbReference type="RefSeq" id="WP_146216527.1">
    <property type="nucleotide sequence ID" value="NZ_CAKZQT010000004.1"/>
</dbReference>
<evidence type="ECO:0000313" key="4">
    <source>
        <dbReference type="Proteomes" id="UP000248330"/>
    </source>
</evidence>
<dbReference type="PANTHER" id="PTHR42852:SF18">
    <property type="entry name" value="CHROMOSOME UNDETERMINED SCAFFOLD_47, WHOLE GENOME SHOTGUN SEQUENCE"/>
    <property type="match status" value="1"/>
</dbReference>
<dbReference type="PANTHER" id="PTHR42852">
    <property type="entry name" value="THIOL:DISULFIDE INTERCHANGE PROTEIN DSBE"/>
    <property type="match status" value="1"/>
</dbReference>
<dbReference type="PROSITE" id="PS51352">
    <property type="entry name" value="THIOREDOXIN_2"/>
    <property type="match status" value="1"/>
</dbReference>
<dbReference type="InterPro" id="IPR013766">
    <property type="entry name" value="Thioredoxin_domain"/>
</dbReference>
<proteinExistence type="predicted"/>
<dbReference type="CDD" id="cd02966">
    <property type="entry name" value="TlpA_like_family"/>
    <property type="match status" value="1"/>
</dbReference>
<dbReference type="InterPro" id="IPR036249">
    <property type="entry name" value="Thioredoxin-like_sf"/>
</dbReference>
<dbReference type="OrthoDB" id="9799347at2"/>